<dbReference type="Pfam" id="PF00089">
    <property type="entry name" value="Trypsin"/>
    <property type="match status" value="3"/>
</dbReference>
<dbReference type="Pfam" id="PF13599">
    <property type="entry name" value="Pentapeptide_4"/>
    <property type="match status" value="1"/>
</dbReference>
<evidence type="ECO:0000256" key="4">
    <source>
        <dbReference type="SAM" id="MobiDB-lite"/>
    </source>
</evidence>
<feature type="region of interest" description="Disordered" evidence="4">
    <location>
        <begin position="1431"/>
        <end position="1459"/>
    </location>
</feature>
<keyword evidence="3" id="KW-0720">Serine protease</keyword>
<proteinExistence type="inferred from homology"/>
<gene>
    <name evidence="6" type="ORF">OKA104_LOCUS17464</name>
</gene>
<dbReference type="InterPro" id="IPR009003">
    <property type="entry name" value="Peptidase_S1_PA"/>
</dbReference>
<evidence type="ECO:0000256" key="2">
    <source>
        <dbReference type="ARBA" id="ARBA00024195"/>
    </source>
</evidence>
<dbReference type="Gene3D" id="2.160.20.80">
    <property type="entry name" value="E3 ubiquitin-protein ligase SopA"/>
    <property type="match status" value="1"/>
</dbReference>
<evidence type="ECO:0000313" key="7">
    <source>
        <dbReference type="Proteomes" id="UP000663881"/>
    </source>
</evidence>
<dbReference type="InterPro" id="IPR043504">
    <property type="entry name" value="Peptidase_S1_PA_chymotrypsin"/>
</dbReference>
<dbReference type="SMART" id="SM00020">
    <property type="entry name" value="Tryp_SPc"/>
    <property type="match status" value="3"/>
</dbReference>
<keyword evidence="3" id="KW-0645">Protease</keyword>
<dbReference type="InterPro" id="IPR001646">
    <property type="entry name" value="5peptide_repeat"/>
</dbReference>
<dbReference type="CDD" id="cd00190">
    <property type="entry name" value="Tryp_SPc"/>
    <property type="match status" value="2"/>
</dbReference>
<dbReference type="FunFam" id="2.40.10.10:FF:000068">
    <property type="entry name" value="transmembrane protease serine 2"/>
    <property type="match status" value="3"/>
</dbReference>
<feature type="compositionally biased region" description="Polar residues" evidence="4">
    <location>
        <begin position="1260"/>
        <end position="1270"/>
    </location>
</feature>
<feature type="region of interest" description="Disordered" evidence="4">
    <location>
        <begin position="1131"/>
        <end position="1157"/>
    </location>
</feature>
<organism evidence="6 7">
    <name type="scientific">Adineta steineri</name>
    <dbReference type="NCBI Taxonomy" id="433720"/>
    <lineage>
        <taxon>Eukaryota</taxon>
        <taxon>Metazoa</taxon>
        <taxon>Spiralia</taxon>
        <taxon>Gnathifera</taxon>
        <taxon>Rotifera</taxon>
        <taxon>Eurotatoria</taxon>
        <taxon>Bdelloidea</taxon>
        <taxon>Adinetida</taxon>
        <taxon>Adinetidae</taxon>
        <taxon>Adineta</taxon>
    </lineage>
</organism>
<dbReference type="PROSITE" id="PS00134">
    <property type="entry name" value="TRYPSIN_HIS"/>
    <property type="match status" value="1"/>
</dbReference>
<dbReference type="PRINTS" id="PR00722">
    <property type="entry name" value="CHYMOTRYPSIN"/>
</dbReference>
<comment type="similarity">
    <text evidence="2">Belongs to the peptidase S1 family. CLIP subfamily.</text>
</comment>
<keyword evidence="3" id="KW-0378">Hydrolase</keyword>
<keyword evidence="1" id="KW-1015">Disulfide bond</keyword>
<evidence type="ECO:0000259" key="5">
    <source>
        <dbReference type="PROSITE" id="PS50240"/>
    </source>
</evidence>
<dbReference type="GO" id="GO:0006508">
    <property type="term" value="P:proteolysis"/>
    <property type="evidence" value="ECO:0007669"/>
    <property type="project" value="UniProtKB-KW"/>
</dbReference>
<feature type="compositionally biased region" description="Low complexity" evidence="4">
    <location>
        <begin position="1271"/>
        <end position="1350"/>
    </location>
</feature>
<dbReference type="GO" id="GO:0004252">
    <property type="term" value="F:serine-type endopeptidase activity"/>
    <property type="evidence" value="ECO:0007669"/>
    <property type="project" value="InterPro"/>
</dbReference>
<feature type="domain" description="Peptidase S1" evidence="5">
    <location>
        <begin position="463"/>
        <end position="710"/>
    </location>
</feature>
<sequence>MVDINKRVFWHFTFKDLLTILCSAAIPIALAVYTTIGSEQQKQQDEKKQQFDVKQSTQSRQQTLYDEFLNNIYKLHKDGFLNETEKPWAFANAYYRAAHRQWDAIRKADVLQFLKEKQLIGRNNCTSGSNTPNLDDIIRLNELNFDDVRLASQTGVLNQLDLQCVSFNQVSMSNAEFSSVNLNGASFNGGRLDNVKLDGSSLLGASFTGVNLTGADFGSSDLTGVSFSNSDMSGAKLTEDQKKQVSFHNVTMPDGKKNENTSSTTSTTTPKLTTTTTTTSTTTTPEPTATSTTTLKPTTTSTTTTPKPTTTSTTTSTTTPKPTTTSTTTPKPTTTSTTTPTPKQTTTSTTTTPEPTATSTTTPKPTTTSTTTPKQTTTSTTTPKLTTTTTSEKTLTTSTMETTASKKEFFTTNQIITTEAITTQPTTSADTGAYILNMTLCIAIRYDCDNRNRSCGCGFKNVEINEENNNPEEAIPYSWSMIVSIRYDCKQNGDPSTHCCSGTILNNRYILTAAGCFNSTDNSSLVSDNITIAAGIHSLSQSCQTIRAVNDIFIHPNWTSTDEAMNNIAILRLDEPLDFKTDFILSSACFSSQMDTSVEIMPNSTLAIAGWNVFDNLDNNIDQVLKQLTVYPSHDYNDSFCPRSVNESEFLFCAGRDGAEMGAPAFEWIGNRWELIGIQSNAMDGCSGIGYNGLFVRVAAYYDWIESIINSDNIITTEPDTTTSVKPLFDYECDRSKSCGCGYSDVSFRPTRIFGGEDVVEDSWSMIVSLRFYGNNEHFCAGTLLSNSYVLTAAHCVDRFSSIQPVNMTIIAGVTNRSDSGGYQRSIDRIYIHQNYTGRPHFFNDIALLHMSRPLTFQNNPIIAKTCIRRLNSSISVTEQQPKNGTRLVVIGWGALKPGSFQLSNYLRQIQVPVIDNQDQNCKQIIGDSESQFCAGSYNGEQDACLGDSGGPILYWTGDYWEQQGIVGYNFDCGRPGYPGIYTRLSYYWQWMEDILNGTNEHVEPEFSLTNPTTTTTRPTTTRITTTRPLQTTSSSNSINTMDTSQTATLSSTSSSLTIITSNMSLSPSSTMSPGTPQTSLSSMTNNIDTSQTVVSSSTMTMISGTPQITTMSSSPMTPTASNIISASSTMSLGTSQTTSTSSNTLPSSSTTNNVGTSQTLVSSSTMATISDTPQITILSSISSSPMPTTPNIPMTSTASSIISASSTVSPGIPQTTLTASNTASSLSSSIMSPGIPQTTSTLPNTASSSLSSSSMSPGIPQTTSTLPNTASSASSSSSMSPGIPQTTTTSSDTASSSSSTMSPGISQTTSTSTNTASSSSSSSSMSPGIPQTTTTSTNTLSSSPSSTMSPGILQTTSTMSPGILQTTSTMSPGILQTTSTMSPGILQTTSTLPNTASSSLSTTSMNTPQTVISSSTMAMISNASQITTMSSTLSSSPTTTTSNIPLTITSSSTLSPPTTTAASIIQTTTPSSVVIPSIITTPSTTQIYTSSSTVRITTDSLLVPNSTATTTGLPLRKKTYECNRIPNECGCSLSNVVLSENNQQSSNVHSTSENAYEYSWSMIVSIRVNGTKHVCSGTILSDLFILTTAQCVINRNKNQITIAAGIHSLSQYTSIHTIAEVHIHEDYKNNAAHLHDIAILRLEHPLRLTTQPLFSKTCLSNTSSSNPLESSNLVAVGWKQTMVDESTPNILQQVSINRITTQNSMCFNSVYDNKYQLCAGLMINDTEPCKENFGEPIFVYRNDYWEQIGMLSNTHGCISIGHSGVYTRLSSYLDWIQRIMQNTAIPMRRPVIKNNSSTLKQNIFILIMTLLIIKIFH</sequence>
<feature type="compositionally biased region" description="Polar residues" evidence="4">
    <location>
        <begin position="1353"/>
        <end position="1408"/>
    </location>
</feature>
<dbReference type="Proteomes" id="UP000663881">
    <property type="component" value="Unassembled WGS sequence"/>
</dbReference>
<comment type="caution">
    <text evidence="6">The sequence shown here is derived from an EMBL/GenBank/DDBJ whole genome shotgun (WGS) entry which is preliminary data.</text>
</comment>
<name>A0A819ACJ1_9BILA</name>
<feature type="compositionally biased region" description="Low complexity" evidence="4">
    <location>
        <begin position="261"/>
        <end position="392"/>
    </location>
</feature>
<protein>
    <recommendedName>
        <fullName evidence="5">Peptidase S1 domain-containing protein</fullName>
    </recommendedName>
</protein>
<accession>A0A819ACJ1</accession>
<dbReference type="PANTHER" id="PTHR24256">
    <property type="entry name" value="TRYPTASE-RELATED"/>
    <property type="match status" value="1"/>
</dbReference>
<dbReference type="SUPFAM" id="SSF50494">
    <property type="entry name" value="Trypsin-like serine proteases"/>
    <property type="match status" value="3"/>
</dbReference>
<dbReference type="InterPro" id="IPR001254">
    <property type="entry name" value="Trypsin_dom"/>
</dbReference>
<dbReference type="Gene3D" id="2.40.10.10">
    <property type="entry name" value="Trypsin-like serine proteases"/>
    <property type="match status" value="3"/>
</dbReference>
<evidence type="ECO:0000256" key="1">
    <source>
        <dbReference type="ARBA" id="ARBA00023157"/>
    </source>
</evidence>
<feature type="region of interest" description="Disordered" evidence="4">
    <location>
        <begin position="1226"/>
        <end position="1408"/>
    </location>
</feature>
<feature type="compositionally biased region" description="Low complexity" evidence="4">
    <location>
        <begin position="1131"/>
        <end position="1152"/>
    </location>
</feature>
<dbReference type="PROSITE" id="PS50240">
    <property type="entry name" value="TRYPSIN_DOM"/>
    <property type="match status" value="3"/>
</dbReference>
<reference evidence="6" key="1">
    <citation type="submission" date="2021-02" db="EMBL/GenBank/DDBJ databases">
        <authorList>
            <person name="Nowell W R."/>
        </authorList>
    </citation>
    <scope>NUCLEOTIDE SEQUENCE</scope>
</reference>
<dbReference type="InterPro" id="IPR051487">
    <property type="entry name" value="Ser/Thr_Proteases_Immune/Dev"/>
</dbReference>
<dbReference type="SUPFAM" id="SSF141571">
    <property type="entry name" value="Pentapeptide repeat-like"/>
    <property type="match status" value="1"/>
</dbReference>
<dbReference type="InterPro" id="IPR001314">
    <property type="entry name" value="Peptidase_S1A"/>
</dbReference>
<dbReference type="PROSITE" id="PS00135">
    <property type="entry name" value="TRYPSIN_SER"/>
    <property type="match status" value="1"/>
</dbReference>
<feature type="region of interest" description="Disordered" evidence="4">
    <location>
        <begin position="1065"/>
        <end position="1085"/>
    </location>
</feature>
<feature type="region of interest" description="Disordered" evidence="4">
    <location>
        <begin position="1029"/>
        <end position="1050"/>
    </location>
</feature>
<dbReference type="EMBL" id="CAJOAY010001043">
    <property type="protein sequence ID" value="CAF3782847.1"/>
    <property type="molecule type" value="Genomic_DNA"/>
</dbReference>
<feature type="region of interest" description="Disordered" evidence="4">
    <location>
        <begin position="232"/>
        <end position="392"/>
    </location>
</feature>
<feature type="compositionally biased region" description="Polar residues" evidence="4">
    <location>
        <begin position="1034"/>
        <end position="1043"/>
    </location>
</feature>
<dbReference type="InterPro" id="IPR033116">
    <property type="entry name" value="TRYPSIN_SER"/>
</dbReference>
<feature type="domain" description="Peptidase S1" evidence="5">
    <location>
        <begin position="753"/>
        <end position="997"/>
    </location>
</feature>
<feature type="compositionally biased region" description="Low complexity" evidence="4">
    <location>
        <begin position="1239"/>
        <end position="1257"/>
    </location>
</feature>
<evidence type="ECO:0000256" key="3">
    <source>
        <dbReference type="RuleBase" id="RU363034"/>
    </source>
</evidence>
<evidence type="ECO:0000313" key="6">
    <source>
        <dbReference type="EMBL" id="CAF3782847.1"/>
    </source>
</evidence>
<feature type="domain" description="Peptidase S1" evidence="5">
    <location>
        <begin position="1537"/>
        <end position="1782"/>
    </location>
</feature>
<feature type="compositionally biased region" description="Low complexity" evidence="4">
    <location>
        <begin position="1065"/>
        <end position="1080"/>
    </location>
</feature>
<dbReference type="InterPro" id="IPR018114">
    <property type="entry name" value="TRYPSIN_HIS"/>
</dbReference>